<dbReference type="SUPFAM" id="SSF54928">
    <property type="entry name" value="RNA-binding domain, RBD"/>
    <property type="match status" value="1"/>
</dbReference>
<proteinExistence type="predicted"/>
<dbReference type="InterPro" id="IPR012677">
    <property type="entry name" value="Nucleotide-bd_a/b_plait_sf"/>
</dbReference>
<name>A0A0A8ZMX6_ARUDO</name>
<dbReference type="InterPro" id="IPR000504">
    <property type="entry name" value="RRM_dom"/>
</dbReference>
<reference evidence="3" key="1">
    <citation type="submission" date="2014-09" db="EMBL/GenBank/DDBJ databases">
        <authorList>
            <person name="Magalhaes I.L.F."/>
            <person name="Oliveira U."/>
            <person name="Santos F.R."/>
            <person name="Vidigal T.H.D.A."/>
            <person name="Brescovit A.D."/>
            <person name="Santos A.J."/>
        </authorList>
    </citation>
    <scope>NUCLEOTIDE SEQUENCE</scope>
    <source>
        <tissue evidence="3">Shoot tissue taken approximately 20 cm above the soil surface</tissue>
    </source>
</reference>
<evidence type="ECO:0000256" key="1">
    <source>
        <dbReference type="SAM" id="SignalP"/>
    </source>
</evidence>
<dbReference type="AlphaFoldDB" id="A0A0A8ZMX6"/>
<protein>
    <recommendedName>
        <fullName evidence="2">RRM domain-containing protein</fullName>
    </recommendedName>
</protein>
<feature type="signal peptide" evidence="1">
    <location>
        <begin position="1"/>
        <end position="19"/>
    </location>
</feature>
<organism evidence="3">
    <name type="scientific">Arundo donax</name>
    <name type="common">Giant reed</name>
    <name type="synonym">Donax arundinaceus</name>
    <dbReference type="NCBI Taxonomy" id="35708"/>
    <lineage>
        <taxon>Eukaryota</taxon>
        <taxon>Viridiplantae</taxon>
        <taxon>Streptophyta</taxon>
        <taxon>Embryophyta</taxon>
        <taxon>Tracheophyta</taxon>
        <taxon>Spermatophyta</taxon>
        <taxon>Magnoliopsida</taxon>
        <taxon>Liliopsida</taxon>
        <taxon>Poales</taxon>
        <taxon>Poaceae</taxon>
        <taxon>PACMAD clade</taxon>
        <taxon>Arundinoideae</taxon>
        <taxon>Arundineae</taxon>
        <taxon>Arundo</taxon>
    </lineage>
</organism>
<evidence type="ECO:0000313" key="3">
    <source>
        <dbReference type="EMBL" id="JAD40131.1"/>
    </source>
</evidence>
<feature type="chain" id="PRO_5002043644" description="RRM domain-containing protein" evidence="1">
    <location>
        <begin position="20"/>
        <end position="80"/>
    </location>
</feature>
<dbReference type="EMBL" id="GBRH01257764">
    <property type="protein sequence ID" value="JAD40131.1"/>
    <property type="molecule type" value="Transcribed_RNA"/>
</dbReference>
<evidence type="ECO:0000259" key="2">
    <source>
        <dbReference type="Pfam" id="PF00076"/>
    </source>
</evidence>
<keyword evidence="1" id="KW-0732">Signal</keyword>
<feature type="domain" description="RRM" evidence="2">
    <location>
        <begin position="17"/>
        <end position="53"/>
    </location>
</feature>
<dbReference type="InterPro" id="IPR035979">
    <property type="entry name" value="RBD_domain_sf"/>
</dbReference>
<dbReference type="GO" id="GO:0003723">
    <property type="term" value="F:RNA binding"/>
    <property type="evidence" value="ECO:0007669"/>
    <property type="project" value="InterPro"/>
</dbReference>
<dbReference type="Gene3D" id="3.30.70.330">
    <property type="match status" value="1"/>
</dbReference>
<accession>A0A0A8ZMX6</accession>
<dbReference type="Pfam" id="PF00076">
    <property type="entry name" value="RRM_1"/>
    <property type="match status" value="1"/>
</dbReference>
<reference evidence="3" key="2">
    <citation type="journal article" date="2015" name="Data Brief">
        <title>Shoot transcriptome of the giant reed, Arundo donax.</title>
        <authorList>
            <person name="Barrero R.A."/>
            <person name="Guerrero F.D."/>
            <person name="Moolhuijzen P."/>
            <person name="Goolsby J.A."/>
            <person name="Tidwell J."/>
            <person name="Bellgard S.E."/>
            <person name="Bellgard M.I."/>
        </authorList>
    </citation>
    <scope>NUCLEOTIDE SEQUENCE</scope>
    <source>
        <tissue evidence="3">Shoot tissue taken approximately 20 cm above the soil surface</tissue>
    </source>
</reference>
<sequence length="80" mass="9341">MVMFHFLCLFLHLFNVARLMRDNQTGRIKGFDFVKYSSQAEADKDMKAMDGRVCALFTCRSGYKLDLMPIKTGTWQFMNC</sequence>